<evidence type="ECO:0000313" key="1">
    <source>
        <dbReference type="EMBL" id="PNR48618.1"/>
    </source>
</evidence>
<dbReference type="Gramene" id="Pp3c9_23921V3.1">
    <property type="protein sequence ID" value="Pp3c9_23921V3.1"/>
    <property type="gene ID" value="Pp3c9_23921"/>
</dbReference>
<dbReference type="Proteomes" id="UP000006727">
    <property type="component" value="Chromosome 9"/>
</dbReference>
<keyword evidence="3" id="KW-1185">Reference proteome</keyword>
<accession>A0A2K1K4C7</accession>
<reference evidence="1 3" key="2">
    <citation type="journal article" date="2018" name="Plant J.">
        <title>The Physcomitrella patens chromosome-scale assembly reveals moss genome structure and evolution.</title>
        <authorList>
            <person name="Lang D."/>
            <person name="Ullrich K.K."/>
            <person name="Murat F."/>
            <person name="Fuchs J."/>
            <person name="Jenkins J."/>
            <person name="Haas F.B."/>
            <person name="Piednoel M."/>
            <person name="Gundlach H."/>
            <person name="Van Bel M."/>
            <person name="Meyberg R."/>
            <person name="Vives C."/>
            <person name="Morata J."/>
            <person name="Symeonidi A."/>
            <person name="Hiss M."/>
            <person name="Muchero W."/>
            <person name="Kamisugi Y."/>
            <person name="Saleh O."/>
            <person name="Blanc G."/>
            <person name="Decker E.L."/>
            <person name="van Gessel N."/>
            <person name="Grimwood J."/>
            <person name="Hayes R.D."/>
            <person name="Graham S.W."/>
            <person name="Gunter L.E."/>
            <person name="McDaniel S.F."/>
            <person name="Hoernstein S.N.W."/>
            <person name="Larsson A."/>
            <person name="Li F.W."/>
            <person name="Perroud P.F."/>
            <person name="Phillips J."/>
            <person name="Ranjan P."/>
            <person name="Rokshar D.S."/>
            <person name="Rothfels C.J."/>
            <person name="Schneider L."/>
            <person name="Shu S."/>
            <person name="Stevenson D.W."/>
            <person name="Thummler F."/>
            <person name="Tillich M."/>
            <person name="Villarreal Aguilar J.C."/>
            <person name="Widiez T."/>
            <person name="Wong G.K."/>
            <person name="Wymore A."/>
            <person name="Zhang Y."/>
            <person name="Zimmer A.D."/>
            <person name="Quatrano R.S."/>
            <person name="Mayer K.F.X."/>
            <person name="Goodstein D."/>
            <person name="Casacuberta J.M."/>
            <person name="Vandepoele K."/>
            <person name="Reski R."/>
            <person name="Cuming A.C."/>
            <person name="Tuskan G.A."/>
            <person name="Maumus F."/>
            <person name="Salse J."/>
            <person name="Schmutz J."/>
            <person name="Rensing S.A."/>
        </authorList>
    </citation>
    <scope>NUCLEOTIDE SEQUENCE [LARGE SCALE GENOMIC DNA]</scope>
    <source>
        <strain evidence="2 3">cv. Gransden 2004</strain>
    </source>
</reference>
<protein>
    <submittedName>
        <fullName evidence="1 2">Uncharacterized protein</fullName>
    </submittedName>
</protein>
<proteinExistence type="predicted"/>
<evidence type="ECO:0000313" key="2">
    <source>
        <dbReference type="EnsemblPlants" id="Pp3c9_23921V3.1"/>
    </source>
</evidence>
<dbReference type="EnsemblPlants" id="Pp3c9_23921V3.1">
    <property type="protein sequence ID" value="Pp3c9_23921V3.1"/>
    <property type="gene ID" value="Pp3c9_23921"/>
</dbReference>
<dbReference type="EMBL" id="ABEU02000009">
    <property type="protein sequence ID" value="PNR48618.1"/>
    <property type="molecule type" value="Genomic_DNA"/>
</dbReference>
<reference evidence="2" key="3">
    <citation type="submission" date="2020-12" db="UniProtKB">
        <authorList>
            <consortium name="EnsemblPlants"/>
        </authorList>
    </citation>
    <scope>IDENTIFICATION</scope>
</reference>
<gene>
    <name evidence="1" type="ORF">PHYPA_013095</name>
</gene>
<sequence length="47" mass="4906">MNPHSNINGSCGVIYLALLIFAAAMGTAGQEFVNLRQPSESTIPLAS</sequence>
<dbReference type="AlphaFoldDB" id="A0A2K1K4C7"/>
<name>A0A2K1K4C7_PHYPA</name>
<dbReference type="InParanoid" id="A0A2K1K4C7"/>
<reference evidence="1 3" key="1">
    <citation type="journal article" date="2008" name="Science">
        <title>The Physcomitrella genome reveals evolutionary insights into the conquest of land by plants.</title>
        <authorList>
            <person name="Rensing S."/>
            <person name="Lang D."/>
            <person name="Zimmer A."/>
            <person name="Terry A."/>
            <person name="Salamov A."/>
            <person name="Shapiro H."/>
            <person name="Nishiyama T."/>
            <person name="Perroud P.-F."/>
            <person name="Lindquist E."/>
            <person name="Kamisugi Y."/>
            <person name="Tanahashi T."/>
            <person name="Sakakibara K."/>
            <person name="Fujita T."/>
            <person name="Oishi K."/>
            <person name="Shin-I T."/>
            <person name="Kuroki Y."/>
            <person name="Toyoda A."/>
            <person name="Suzuki Y."/>
            <person name="Hashimoto A."/>
            <person name="Yamaguchi K."/>
            <person name="Sugano A."/>
            <person name="Kohara Y."/>
            <person name="Fujiyama A."/>
            <person name="Anterola A."/>
            <person name="Aoki S."/>
            <person name="Ashton N."/>
            <person name="Barbazuk W.B."/>
            <person name="Barker E."/>
            <person name="Bennetzen J."/>
            <person name="Bezanilla M."/>
            <person name="Blankenship R."/>
            <person name="Cho S.H."/>
            <person name="Dutcher S."/>
            <person name="Estelle M."/>
            <person name="Fawcett J.A."/>
            <person name="Gundlach H."/>
            <person name="Hanada K."/>
            <person name="Heyl A."/>
            <person name="Hicks K.A."/>
            <person name="Hugh J."/>
            <person name="Lohr M."/>
            <person name="Mayer K."/>
            <person name="Melkozernov A."/>
            <person name="Murata T."/>
            <person name="Nelson D."/>
            <person name="Pils B."/>
            <person name="Prigge M."/>
            <person name="Reiss B."/>
            <person name="Renner T."/>
            <person name="Rombauts S."/>
            <person name="Rushton P."/>
            <person name="Sanderfoot A."/>
            <person name="Schween G."/>
            <person name="Shiu S.-H."/>
            <person name="Stueber K."/>
            <person name="Theodoulou F.L."/>
            <person name="Tu H."/>
            <person name="Van de Peer Y."/>
            <person name="Verrier P.J."/>
            <person name="Waters E."/>
            <person name="Wood A."/>
            <person name="Yang L."/>
            <person name="Cove D."/>
            <person name="Cuming A."/>
            <person name="Hasebe M."/>
            <person name="Lucas S."/>
            <person name="Mishler D.B."/>
            <person name="Reski R."/>
            <person name="Grigoriev I."/>
            <person name="Quatrano R.S."/>
            <person name="Boore J.L."/>
        </authorList>
    </citation>
    <scope>NUCLEOTIDE SEQUENCE [LARGE SCALE GENOMIC DNA]</scope>
    <source>
        <strain evidence="2 3">cv. Gransden 2004</strain>
    </source>
</reference>
<evidence type="ECO:0000313" key="3">
    <source>
        <dbReference type="Proteomes" id="UP000006727"/>
    </source>
</evidence>
<organism evidence="1">
    <name type="scientific">Physcomitrium patens</name>
    <name type="common">Spreading-leaved earth moss</name>
    <name type="synonym">Physcomitrella patens</name>
    <dbReference type="NCBI Taxonomy" id="3218"/>
    <lineage>
        <taxon>Eukaryota</taxon>
        <taxon>Viridiplantae</taxon>
        <taxon>Streptophyta</taxon>
        <taxon>Embryophyta</taxon>
        <taxon>Bryophyta</taxon>
        <taxon>Bryophytina</taxon>
        <taxon>Bryopsida</taxon>
        <taxon>Funariidae</taxon>
        <taxon>Funariales</taxon>
        <taxon>Funariaceae</taxon>
        <taxon>Physcomitrium</taxon>
    </lineage>
</organism>